<dbReference type="GO" id="GO:0000012">
    <property type="term" value="P:single strand break repair"/>
    <property type="evidence" value="ECO:0007669"/>
    <property type="project" value="EnsemblFungi"/>
</dbReference>
<organism evidence="2 3">
    <name type="scientific">Blumeria graminis f. sp. hordei (strain DH14)</name>
    <name type="common">Barley powdery mildew</name>
    <name type="synonym">Oidium monilioides f. sp. hordei</name>
    <dbReference type="NCBI Taxonomy" id="546991"/>
    <lineage>
        <taxon>Eukaryota</taxon>
        <taxon>Fungi</taxon>
        <taxon>Dikarya</taxon>
        <taxon>Ascomycota</taxon>
        <taxon>Pezizomycotina</taxon>
        <taxon>Leotiomycetes</taxon>
        <taxon>Erysiphales</taxon>
        <taxon>Erysiphaceae</taxon>
        <taxon>Blumeria</taxon>
        <taxon>Blumeria hordei</taxon>
    </lineage>
</organism>
<dbReference type="OrthoDB" id="19045at2759"/>
<dbReference type="InterPro" id="IPR027417">
    <property type="entry name" value="P-loop_NTPase"/>
</dbReference>
<feature type="region of interest" description="Disordered" evidence="1">
    <location>
        <begin position="1"/>
        <end position="35"/>
    </location>
</feature>
<comment type="caution">
    <text evidence="2">The sequence shown here is derived from an EMBL/GenBank/DDBJ whole genome shotgun (WGS) entry which is preliminary data.</text>
</comment>
<dbReference type="PANTHER" id="PTHR12083:SF9">
    <property type="entry name" value="BIFUNCTIONAL POLYNUCLEOTIDE PHOSPHATASE_KINASE"/>
    <property type="match status" value="1"/>
</dbReference>
<dbReference type="HOGENOM" id="CLU_014938_3_1_1"/>
<dbReference type="PANTHER" id="PTHR12083">
    <property type="entry name" value="BIFUNCTIONAL POLYNUCLEOTIDE PHOSPHATASE/KINASE"/>
    <property type="match status" value="1"/>
</dbReference>
<keyword evidence="2" id="KW-0808">Transferase</keyword>
<gene>
    <name evidence="2" type="ORF">BGHDH14_bgh05019</name>
</gene>
<dbReference type="STRING" id="546991.N1JGT7"/>
<dbReference type="eggNOG" id="KOG2134">
    <property type="taxonomic scope" value="Eukaryota"/>
</dbReference>
<dbReference type="Gene3D" id="3.40.50.300">
    <property type="entry name" value="P-loop containing nucleotide triphosphate hydrolases"/>
    <property type="match status" value="1"/>
</dbReference>
<keyword evidence="2" id="KW-0418">Kinase</keyword>
<dbReference type="CDD" id="cd01625">
    <property type="entry name" value="HAD_PNP"/>
    <property type="match status" value="1"/>
</dbReference>
<dbReference type="NCBIfam" id="TIGR01664">
    <property type="entry name" value="DNA-3'-Pase"/>
    <property type="match status" value="1"/>
</dbReference>
<evidence type="ECO:0000313" key="3">
    <source>
        <dbReference type="Proteomes" id="UP000015441"/>
    </source>
</evidence>
<dbReference type="Pfam" id="PF13671">
    <property type="entry name" value="AAA_33"/>
    <property type="match status" value="2"/>
</dbReference>
<keyword evidence="3" id="KW-1185">Reference proteome</keyword>
<dbReference type="GO" id="GO:0005634">
    <property type="term" value="C:nucleus"/>
    <property type="evidence" value="ECO:0007669"/>
    <property type="project" value="EnsemblFungi"/>
</dbReference>
<dbReference type="AlphaFoldDB" id="N1JGT7"/>
<dbReference type="Pfam" id="PF08645">
    <property type="entry name" value="PNK3P"/>
    <property type="match status" value="1"/>
</dbReference>
<dbReference type="GO" id="GO:0006284">
    <property type="term" value="P:base-excision repair"/>
    <property type="evidence" value="ECO:0007669"/>
    <property type="project" value="EnsemblFungi"/>
</dbReference>
<dbReference type="SUPFAM" id="SSF52540">
    <property type="entry name" value="P-loop containing nucleoside triphosphate hydrolases"/>
    <property type="match status" value="1"/>
</dbReference>
<proteinExistence type="predicted"/>
<dbReference type="InParanoid" id="N1JGT7"/>
<dbReference type="GO" id="GO:0003690">
    <property type="term" value="F:double-stranded DNA binding"/>
    <property type="evidence" value="ECO:0007669"/>
    <property type="project" value="TreeGrafter"/>
</dbReference>
<feature type="compositionally biased region" description="Polar residues" evidence="1">
    <location>
        <begin position="1"/>
        <end position="12"/>
    </location>
</feature>
<dbReference type="GO" id="GO:0046403">
    <property type="term" value="F:polynucleotide 3'-phosphatase activity"/>
    <property type="evidence" value="ECO:0007669"/>
    <property type="project" value="EnsemblFungi"/>
</dbReference>
<dbReference type="SUPFAM" id="SSF56784">
    <property type="entry name" value="HAD-like"/>
    <property type="match status" value="1"/>
</dbReference>
<dbReference type="InterPro" id="IPR006551">
    <property type="entry name" value="Polynucleotide_phosphatase"/>
</dbReference>
<dbReference type="FunFam" id="3.40.50.1000:FF:000078">
    <property type="entry name" value="Bifunctional polynucleotide phosphatase/kinase"/>
    <property type="match status" value="1"/>
</dbReference>
<reference evidence="2 3" key="1">
    <citation type="journal article" date="2010" name="Science">
        <title>Genome expansion and gene loss in powdery mildew fungi reveal tradeoffs in extreme parasitism.</title>
        <authorList>
            <person name="Spanu P.D."/>
            <person name="Abbott J.C."/>
            <person name="Amselem J."/>
            <person name="Burgis T.A."/>
            <person name="Soanes D.M."/>
            <person name="Stueber K."/>
            <person name="Ver Loren van Themaat E."/>
            <person name="Brown J.K.M."/>
            <person name="Butcher S.A."/>
            <person name="Gurr S.J."/>
            <person name="Lebrun M.-H."/>
            <person name="Ridout C.J."/>
            <person name="Schulze-Lefert P."/>
            <person name="Talbot N.J."/>
            <person name="Ahmadinejad N."/>
            <person name="Ametz C."/>
            <person name="Barton G.R."/>
            <person name="Benjdia M."/>
            <person name="Bidzinski P."/>
            <person name="Bindschedler L.V."/>
            <person name="Both M."/>
            <person name="Brewer M.T."/>
            <person name="Cadle-Davidson L."/>
            <person name="Cadle-Davidson M.M."/>
            <person name="Collemare J."/>
            <person name="Cramer R."/>
            <person name="Frenkel O."/>
            <person name="Godfrey D."/>
            <person name="Harriman J."/>
            <person name="Hoede C."/>
            <person name="King B.C."/>
            <person name="Klages S."/>
            <person name="Kleemann J."/>
            <person name="Knoll D."/>
            <person name="Koti P.S."/>
            <person name="Kreplak J."/>
            <person name="Lopez-Ruiz F.J."/>
            <person name="Lu X."/>
            <person name="Maekawa T."/>
            <person name="Mahanil S."/>
            <person name="Micali C."/>
            <person name="Milgroom M.G."/>
            <person name="Montana G."/>
            <person name="Noir S."/>
            <person name="O'Connell R.J."/>
            <person name="Oberhaensli S."/>
            <person name="Parlange F."/>
            <person name="Pedersen C."/>
            <person name="Quesneville H."/>
            <person name="Reinhardt R."/>
            <person name="Rott M."/>
            <person name="Sacristan S."/>
            <person name="Schmidt S.M."/>
            <person name="Schoen M."/>
            <person name="Skamnioti P."/>
            <person name="Sommer H."/>
            <person name="Stephens A."/>
            <person name="Takahara H."/>
            <person name="Thordal-Christensen H."/>
            <person name="Vigouroux M."/>
            <person name="Wessling R."/>
            <person name="Wicker T."/>
            <person name="Panstruga R."/>
        </authorList>
    </citation>
    <scope>NUCLEOTIDE SEQUENCE [LARGE SCALE GENOMIC DNA]</scope>
    <source>
        <strain evidence="2">DH14</strain>
    </source>
</reference>
<protein>
    <submittedName>
        <fullName evidence="2">DNA kinase/phosphatase Pnk1/polynucleotide kinase</fullName>
    </submittedName>
</protein>
<dbReference type="InterPro" id="IPR023214">
    <property type="entry name" value="HAD_sf"/>
</dbReference>
<name>N1JGT7_BLUG1</name>
<dbReference type="InterPro" id="IPR006549">
    <property type="entry name" value="HAD-SF_hydro_IIIA"/>
</dbReference>
<dbReference type="InterPro" id="IPR013954">
    <property type="entry name" value="PNK3P"/>
</dbReference>
<dbReference type="NCBIfam" id="TIGR01662">
    <property type="entry name" value="HAD-SF-IIIA"/>
    <property type="match status" value="1"/>
</dbReference>
<dbReference type="FunFam" id="3.40.50.300:FF:000737">
    <property type="entry name" value="Bifunctional polynucleotide phosphatase/kinase"/>
    <property type="match status" value="1"/>
</dbReference>
<dbReference type="GO" id="GO:0046404">
    <property type="term" value="F:ATP-dependent polydeoxyribonucleotide 5'-hydroxyl-kinase activity"/>
    <property type="evidence" value="ECO:0007669"/>
    <property type="project" value="EnsemblFungi"/>
</dbReference>
<dbReference type="EMBL" id="CAUH01006313">
    <property type="protein sequence ID" value="CCU82393.1"/>
    <property type="molecule type" value="Genomic_DNA"/>
</dbReference>
<evidence type="ECO:0000313" key="2">
    <source>
        <dbReference type="EMBL" id="CCU82393.1"/>
    </source>
</evidence>
<dbReference type="Proteomes" id="UP000015441">
    <property type="component" value="Unassembled WGS sequence"/>
</dbReference>
<dbReference type="Gene3D" id="3.40.50.1000">
    <property type="entry name" value="HAD superfamily/HAD-like"/>
    <property type="match status" value="1"/>
</dbReference>
<sequence length="491" mass="55014">MSIQARLSTMATNVVGKRKRSDSPNGNSALAHKSNQKLKTESILSFFGSTTPNSADLQTWQVRGLDKVVEKSLLYTKYSPSNNSKSSIADTDNLNTTSLNSRSIKIAAFDLDSTLITTRSGKKFASDAQDWKWWHSSIPNILRKLILEDGYKIAIISNQAGLSLKNKSDPKAKLPEFKSKVSSLLNKLDLSVSVYVATENDIYRKPRSGMWEELVKDTLVDKSKELNLEESFFVGDAAGRAASPGKPKDFSCSDRNFAENVGIKFFTPEEFFLGEKPRPFSRLLEPAKYFQGLIIQSSQPFLKKNENDIVLLCGSPGSGKSSWYWRNLEPLGYFRVNQDTLKTCDRCIKIASQALSEGKSVAVDNTNASFEVRKRWVELARKNQVPIRCINFTTPTEICKHNDSMRALNPTMNPENRMMLPAIAFASFTKRFQSPKMEEGFQDIVEITFNVPQVSQLKTISELISFVASGVRNGTKDLESLLELIPTLPKR</sequence>
<evidence type="ECO:0000256" key="1">
    <source>
        <dbReference type="SAM" id="MobiDB-lite"/>
    </source>
</evidence>
<dbReference type="InterPro" id="IPR036412">
    <property type="entry name" value="HAD-like_sf"/>
</dbReference>
<accession>N1JGT7</accession>